<dbReference type="InterPro" id="IPR001314">
    <property type="entry name" value="Peptidase_S1A"/>
</dbReference>
<dbReference type="Pfam" id="PF00089">
    <property type="entry name" value="Trypsin"/>
    <property type="match status" value="1"/>
</dbReference>
<feature type="compositionally biased region" description="Basic residues" evidence="3">
    <location>
        <begin position="627"/>
        <end position="636"/>
    </location>
</feature>
<dbReference type="SUPFAM" id="SSF50494">
    <property type="entry name" value="Trypsin-like serine proteases"/>
    <property type="match status" value="1"/>
</dbReference>
<dbReference type="PRINTS" id="PR00722">
    <property type="entry name" value="CHYMOTRYPSIN"/>
</dbReference>
<dbReference type="OrthoDB" id="6380892at2759"/>
<dbReference type="EMBL" id="QCYY01002567">
    <property type="protein sequence ID" value="ROT69390.1"/>
    <property type="molecule type" value="Genomic_DNA"/>
</dbReference>
<dbReference type="Gene3D" id="2.40.10.10">
    <property type="entry name" value="Trypsin-like serine proteases"/>
    <property type="match status" value="2"/>
</dbReference>
<dbReference type="GO" id="GO:0006508">
    <property type="term" value="P:proteolysis"/>
    <property type="evidence" value="ECO:0007669"/>
    <property type="project" value="InterPro"/>
</dbReference>
<keyword evidence="4" id="KW-0732">Signal</keyword>
<feature type="signal peptide" evidence="4">
    <location>
        <begin position="1"/>
        <end position="19"/>
    </location>
</feature>
<feature type="region of interest" description="Disordered" evidence="3">
    <location>
        <begin position="603"/>
        <end position="663"/>
    </location>
</feature>
<dbReference type="FunFam" id="2.40.10.10:FF:000068">
    <property type="entry name" value="transmembrane protease serine 2"/>
    <property type="match status" value="1"/>
</dbReference>
<reference evidence="6 7" key="2">
    <citation type="submission" date="2019-01" db="EMBL/GenBank/DDBJ databases">
        <title>The decoding of complex shrimp genome reveals the adaptation for benthos swimmer, frequently molting mechanism and breeding impact on genome.</title>
        <authorList>
            <person name="Sun Y."/>
            <person name="Gao Y."/>
            <person name="Yu Y."/>
        </authorList>
    </citation>
    <scope>NUCLEOTIDE SEQUENCE [LARGE SCALE GENOMIC DNA]</scope>
    <source>
        <tissue evidence="6">Muscle</tissue>
    </source>
</reference>
<gene>
    <name evidence="6" type="ORF">C7M84_012398</name>
</gene>
<dbReference type="SMART" id="SM00020">
    <property type="entry name" value="Tryp_SPc"/>
    <property type="match status" value="1"/>
</dbReference>
<protein>
    <submittedName>
        <fullName evidence="6">Serine proteinase stubble</fullName>
    </submittedName>
</protein>
<comment type="similarity">
    <text evidence="2">Belongs to the peptidase S1 family. CLIP subfamily.</text>
</comment>
<feature type="chain" id="PRO_5019290335" evidence="4">
    <location>
        <begin position="20"/>
        <end position="772"/>
    </location>
</feature>
<feature type="region of interest" description="Disordered" evidence="3">
    <location>
        <begin position="244"/>
        <end position="334"/>
    </location>
</feature>
<feature type="compositionally biased region" description="Acidic residues" evidence="3">
    <location>
        <begin position="246"/>
        <end position="275"/>
    </location>
</feature>
<proteinExistence type="inferred from homology"/>
<dbReference type="InterPro" id="IPR009003">
    <property type="entry name" value="Peptidase_S1_PA"/>
</dbReference>
<dbReference type="GO" id="GO:0004252">
    <property type="term" value="F:serine-type endopeptidase activity"/>
    <property type="evidence" value="ECO:0007669"/>
    <property type="project" value="InterPro"/>
</dbReference>
<reference evidence="6 7" key="1">
    <citation type="submission" date="2018-04" db="EMBL/GenBank/DDBJ databases">
        <authorList>
            <person name="Zhang X."/>
            <person name="Yuan J."/>
            <person name="Li F."/>
            <person name="Xiang J."/>
        </authorList>
    </citation>
    <scope>NUCLEOTIDE SEQUENCE [LARGE SCALE GENOMIC DNA]</scope>
    <source>
        <tissue evidence="6">Muscle</tissue>
    </source>
</reference>
<dbReference type="Proteomes" id="UP000283509">
    <property type="component" value="Unassembled WGS sequence"/>
</dbReference>
<dbReference type="PROSITE" id="PS50240">
    <property type="entry name" value="TRYPSIN_DOM"/>
    <property type="match status" value="1"/>
</dbReference>
<dbReference type="PANTHER" id="PTHR24256">
    <property type="entry name" value="TRYPTASE-RELATED"/>
    <property type="match status" value="1"/>
</dbReference>
<dbReference type="InterPro" id="IPR043504">
    <property type="entry name" value="Peptidase_S1_PA_chymotrypsin"/>
</dbReference>
<evidence type="ECO:0000256" key="4">
    <source>
        <dbReference type="SAM" id="SignalP"/>
    </source>
</evidence>
<dbReference type="CDD" id="cd00190">
    <property type="entry name" value="Tryp_SPc"/>
    <property type="match status" value="1"/>
</dbReference>
<evidence type="ECO:0000256" key="2">
    <source>
        <dbReference type="ARBA" id="ARBA00024195"/>
    </source>
</evidence>
<dbReference type="AlphaFoldDB" id="A0A423SYN0"/>
<evidence type="ECO:0000256" key="3">
    <source>
        <dbReference type="SAM" id="MobiDB-lite"/>
    </source>
</evidence>
<feature type="domain" description="Peptidase S1" evidence="5">
    <location>
        <begin position="343"/>
        <end position="593"/>
    </location>
</feature>
<dbReference type="InterPro" id="IPR051487">
    <property type="entry name" value="Ser/Thr_Proteases_Immune/Dev"/>
</dbReference>
<evidence type="ECO:0000256" key="1">
    <source>
        <dbReference type="ARBA" id="ARBA00023157"/>
    </source>
</evidence>
<keyword evidence="1" id="KW-1015">Disulfide bond</keyword>
<organism evidence="6 7">
    <name type="scientific">Penaeus vannamei</name>
    <name type="common">Whiteleg shrimp</name>
    <name type="synonym">Litopenaeus vannamei</name>
    <dbReference type="NCBI Taxonomy" id="6689"/>
    <lineage>
        <taxon>Eukaryota</taxon>
        <taxon>Metazoa</taxon>
        <taxon>Ecdysozoa</taxon>
        <taxon>Arthropoda</taxon>
        <taxon>Crustacea</taxon>
        <taxon>Multicrustacea</taxon>
        <taxon>Malacostraca</taxon>
        <taxon>Eumalacostraca</taxon>
        <taxon>Eucarida</taxon>
        <taxon>Decapoda</taxon>
        <taxon>Dendrobranchiata</taxon>
        <taxon>Penaeoidea</taxon>
        <taxon>Penaeidae</taxon>
        <taxon>Penaeus</taxon>
    </lineage>
</organism>
<evidence type="ECO:0000259" key="5">
    <source>
        <dbReference type="PROSITE" id="PS50240"/>
    </source>
</evidence>
<dbReference type="InterPro" id="IPR001254">
    <property type="entry name" value="Trypsin_dom"/>
</dbReference>
<evidence type="ECO:0000313" key="6">
    <source>
        <dbReference type="EMBL" id="ROT69390.1"/>
    </source>
</evidence>
<sequence>MKYMLFVVAAVSLWPACTSMKVRYACPAADDVCVPWRMCREENRFLQSSTAGGIRYMCGKTISTEGLVCCNTTELLQETFEPSVAEWYYGCCPHHPEDVGLTVVPWPGFGTVPLTQDSAVEPDPISAPDEGPKRLCPESSFCVPAALCPHSFISYSMAEVALLELKEARYVCGSTEETETFACCQSHIVVTSMVDYVTKFEQENKDTFIVASTENSFLQVIHEEEQTTEESSFNLFRFRLSSTMSENEDDDESVPASDESQDYSETDEASDESVLADDQSQPDSEVDTEDVQVVKRKRRRRRDTDPGIVLPQSTSPLRHGIRPPAGSTKSKKCGTCSDMSQYARSGAYSGEATPKQYPWHVAVLSSKNEYLCGGALIGNRWVLTVAHCVDEIYGQNLKVRVGDHDLLHSVTKHSYQAYDVSVRRVNLHPHYMKTNLKADVAVLELQASVLHLQNVNRVCLPGELKDTSGHDCDVAAWTAVLQSEDGYKPTTDFNSKLRYSKYQTITREDCQYRLRAFPSLGSFFRLQEGILCAKSKDPKMCLGDGGSGLVCKSSSGQYAIRGLVSWGVGCKPNLPTAFVDVAFYLPFITSVIEDGSAMPAKHPYSIPHKPTGASTSHNFDHYVPPRRQSHPTRHSGHSQTYSDPLKPMHGFGTPSSGHHPRPNTNYVPPSGYGTPPAGYDTPPSGYHTPPSGYGTPPAGYDTPYTPARYPIAASGYGTPPAGYDTLRTPAGYNTPLDMVHPLLGTIPPLLGTGYGAPLLGTHLLDMVHPCWV</sequence>
<comment type="caution">
    <text evidence="6">The sequence shown here is derived from an EMBL/GenBank/DDBJ whole genome shotgun (WGS) entry which is preliminary data.</text>
</comment>
<name>A0A423SYN0_PENVA</name>
<accession>A0A423SYN0</accession>
<evidence type="ECO:0000313" key="7">
    <source>
        <dbReference type="Proteomes" id="UP000283509"/>
    </source>
</evidence>
<keyword evidence="7" id="KW-1185">Reference proteome</keyword>